<dbReference type="GO" id="GO:0046872">
    <property type="term" value="F:metal ion binding"/>
    <property type="evidence" value="ECO:0007669"/>
    <property type="project" value="UniProtKB-KW"/>
</dbReference>
<feature type="domain" description="Helicase ATP-binding" evidence="14">
    <location>
        <begin position="114"/>
        <end position="289"/>
    </location>
</feature>
<evidence type="ECO:0000256" key="2">
    <source>
        <dbReference type="ARBA" id="ARBA00022723"/>
    </source>
</evidence>
<keyword evidence="5 11" id="KW-0347">Helicase</keyword>
<gene>
    <name evidence="16" type="ORF">Malapachy_2159</name>
</gene>
<keyword evidence="3 11" id="KW-0547">Nucleotide-binding</keyword>
<dbReference type="GO" id="GO:0005737">
    <property type="term" value="C:cytoplasm"/>
    <property type="evidence" value="ECO:0007669"/>
    <property type="project" value="TreeGrafter"/>
</dbReference>
<evidence type="ECO:0000256" key="11">
    <source>
        <dbReference type="RuleBase" id="RU364117"/>
    </source>
</evidence>
<dbReference type="Proteomes" id="UP000037751">
    <property type="component" value="Unassembled WGS sequence"/>
</dbReference>
<evidence type="ECO:0000256" key="6">
    <source>
        <dbReference type="ARBA" id="ARBA00022840"/>
    </source>
</evidence>
<dbReference type="InterPro" id="IPR036388">
    <property type="entry name" value="WH-like_DNA-bd_sf"/>
</dbReference>
<dbReference type="GeneID" id="28728526"/>
<evidence type="ECO:0000256" key="10">
    <source>
        <dbReference type="ARBA" id="ARBA00034617"/>
    </source>
</evidence>
<name>A0A0M8MPB2_9BASI</name>
<dbReference type="Pfam" id="PF00270">
    <property type="entry name" value="DEAD"/>
    <property type="match status" value="1"/>
</dbReference>
<dbReference type="Gene3D" id="3.40.50.300">
    <property type="entry name" value="P-loop containing nucleotide triphosphate hydrolases"/>
    <property type="match status" value="2"/>
</dbReference>
<dbReference type="PROSITE" id="PS51194">
    <property type="entry name" value="HELICASE_CTER"/>
    <property type="match status" value="1"/>
</dbReference>
<dbReference type="RefSeq" id="XP_017993240.1">
    <property type="nucleotide sequence ID" value="XM_018136651.1"/>
</dbReference>
<evidence type="ECO:0000256" key="1">
    <source>
        <dbReference type="ARBA" id="ARBA00005446"/>
    </source>
</evidence>
<dbReference type="InterPro" id="IPR004589">
    <property type="entry name" value="DNA_helicase_ATP-dep_RecQ"/>
</dbReference>
<protein>
    <recommendedName>
        <fullName evidence="11">ATP-dependent DNA helicase</fullName>
        <ecNumber evidence="11">5.6.2.4</ecNumber>
    </recommendedName>
</protein>
<evidence type="ECO:0000256" key="12">
    <source>
        <dbReference type="SAM" id="Coils"/>
    </source>
</evidence>
<dbReference type="InterPro" id="IPR032284">
    <property type="entry name" value="RecQ_Zn-bd"/>
</dbReference>
<evidence type="ECO:0000256" key="3">
    <source>
        <dbReference type="ARBA" id="ARBA00022741"/>
    </source>
</evidence>
<comment type="subcellular location">
    <subcellularLocation>
        <location evidence="11">Nucleus</location>
    </subcellularLocation>
</comment>
<keyword evidence="6 11" id="KW-0067">ATP-binding</keyword>
<evidence type="ECO:0000256" key="4">
    <source>
        <dbReference type="ARBA" id="ARBA00022801"/>
    </source>
</evidence>
<dbReference type="GO" id="GO:0009378">
    <property type="term" value="F:four-way junction helicase activity"/>
    <property type="evidence" value="ECO:0007669"/>
    <property type="project" value="TreeGrafter"/>
</dbReference>
<evidence type="ECO:0000313" key="17">
    <source>
        <dbReference type="Proteomes" id="UP000037751"/>
    </source>
</evidence>
<dbReference type="EC" id="5.6.2.4" evidence="11"/>
<dbReference type="Gene3D" id="1.10.10.10">
    <property type="entry name" value="Winged helix-like DNA-binding domain superfamily/Winged helix DNA-binding domain"/>
    <property type="match status" value="1"/>
</dbReference>
<feature type="coiled-coil region" evidence="12">
    <location>
        <begin position="34"/>
        <end position="68"/>
    </location>
</feature>
<evidence type="ECO:0000259" key="14">
    <source>
        <dbReference type="PROSITE" id="PS51192"/>
    </source>
</evidence>
<comment type="catalytic activity">
    <reaction evidence="10 11">
        <text>Couples ATP hydrolysis with the unwinding of duplex DNA by translocating in the 3'-5' direction.</text>
        <dbReference type="EC" id="5.6.2.4"/>
    </reaction>
</comment>
<accession>A0A0M8MPB2</accession>
<dbReference type="GO" id="GO:0005634">
    <property type="term" value="C:nucleus"/>
    <property type="evidence" value="ECO:0007669"/>
    <property type="project" value="UniProtKB-SubCell"/>
</dbReference>
<dbReference type="FunFam" id="3.40.50.300:FF:001975">
    <property type="entry name" value="ATP-dependent DNA helicase"/>
    <property type="match status" value="1"/>
</dbReference>
<keyword evidence="17" id="KW-1185">Reference proteome</keyword>
<proteinExistence type="inferred from homology"/>
<dbReference type="SMART" id="SM00490">
    <property type="entry name" value="HELICc"/>
    <property type="match status" value="1"/>
</dbReference>
<dbReference type="InterPro" id="IPR011545">
    <property type="entry name" value="DEAD/DEAH_box_helicase_dom"/>
</dbReference>
<dbReference type="VEuPathDB" id="FungiDB:Malapachy_2159"/>
<dbReference type="STRING" id="77020.A0A0M8MPB2"/>
<dbReference type="CDD" id="cd18794">
    <property type="entry name" value="SF2_C_RecQ"/>
    <property type="match status" value="1"/>
</dbReference>
<keyword evidence="9 11" id="KW-0539">Nucleus</keyword>
<evidence type="ECO:0000256" key="9">
    <source>
        <dbReference type="ARBA" id="ARBA00023242"/>
    </source>
</evidence>
<keyword evidence="4 11" id="KW-0378">Hydrolase</keyword>
<dbReference type="NCBIfam" id="TIGR00614">
    <property type="entry name" value="recQ_fam"/>
    <property type="match status" value="1"/>
</dbReference>
<dbReference type="GO" id="GO:0043138">
    <property type="term" value="F:3'-5' DNA helicase activity"/>
    <property type="evidence" value="ECO:0007669"/>
    <property type="project" value="UniProtKB-EC"/>
</dbReference>
<dbReference type="PROSITE" id="PS00690">
    <property type="entry name" value="DEAH_ATP_HELICASE"/>
    <property type="match status" value="1"/>
</dbReference>
<organism evidence="16 17">
    <name type="scientific">Malassezia pachydermatis</name>
    <dbReference type="NCBI Taxonomy" id="77020"/>
    <lineage>
        <taxon>Eukaryota</taxon>
        <taxon>Fungi</taxon>
        <taxon>Dikarya</taxon>
        <taxon>Basidiomycota</taxon>
        <taxon>Ustilaginomycotina</taxon>
        <taxon>Malasseziomycetes</taxon>
        <taxon>Malasseziales</taxon>
        <taxon>Malasseziaceae</taxon>
        <taxon>Malassezia</taxon>
    </lineage>
</organism>
<dbReference type="InterPro" id="IPR002464">
    <property type="entry name" value="DNA/RNA_helicase_DEAH_CS"/>
</dbReference>
<dbReference type="InterPro" id="IPR001650">
    <property type="entry name" value="Helicase_C-like"/>
</dbReference>
<evidence type="ECO:0000256" key="5">
    <source>
        <dbReference type="ARBA" id="ARBA00022806"/>
    </source>
</evidence>
<dbReference type="PANTHER" id="PTHR13710">
    <property type="entry name" value="DNA HELICASE RECQ FAMILY MEMBER"/>
    <property type="match status" value="1"/>
</dbReference>
<dbReference type="SMART" id="SM00487">
    <property type="entry name" value="DEXDc"/>
    <property type="match status" value="1"/>
</dbReference>
<dbReference type="InterPro" id="IPR027417">
    <property type="entry name" value="P-loop_NTPase"/>
</dbReference>
<dbReference type="InterPro" id="IPR014001">
    <property type="entry name" value="Helicase_ATP-bd"/>
</dbReference>
<evidence type="ECO:0000256" key="8">
    <source>
        <dbReference type="ARBA" id="ARBA00023235"/>
    </source>
</evidence>
<evidence type="ECO:0000313" key="16">
    <source>
        <dbReference type="EMBL" id="KOS15608.1"/>
    </source>
</evidence>
<keyword evidence="12" id="KW-0175">Coiled coil</keyword>
<feature type="region of interest" description="Disordered" evidence="13">
    <location>
        <begin position="650"/>
        <end position="672"/>
    </location>
</feature>
<evidence type="ECO:0000256" key="7">
    <source>
        <dbReference type="ARBA" id="ARBA00023125"/>
    </source>
</evidence>
<dbReference type="PANTHER" id="PTHR13710:SF105">
    <property type="entry name" value="ATP-DEPENDENT DNA HELICASE Q1"/>
    <property type="match status" value="1"/>
</dbReference>
<evidence type="ECO:0000256" key="13">
    <source>
        <dbReference type="SAM" id="MobiDB-lite"/>
    </source>
</evidence>
<dbReference type="SUPFAM" id="SSF52540">
    <property type="entry name" value="P-loop containing nucleoside triphosphate hydrolases"/>
    <property type="match status" value="1"/>
</dbReference>
<evidence type="ECO:0000259" key="15">
    <source>
        <dbReference type="PROSITE" id="PS51194"/>
    </source>
</evidence>
<dbReference type="AlphaFoldDB" id="A0A0M8MPB2"/>
<reference evidence="16 17" key="1">
    <citation type="submission" date="2015-07" db="EMBL/GenBank/DDBJ databases">
        <title>Draft Genome Sequence of Malassezia furfur CBS1878 and Malassezia pachydermatis CBS1879.</title>
        <authorList>
            <person name="Triana S."/>
            <person name="Ohm R."/>
            <person name="Gonzalez A."/>
            <person name="DeCock H."/>
            <person name="Restrepo S."/>
            <person name="Celis A."/>
        </authorList>
    </citation>
    <scope>NUCLEOTIDE SEQUENCE [LARGE SCALE GENOMIC DNA]</scope>
    <source>
        <strain evidence="16 17">CBS 1879</strain>
    </source>
</reference>
<dbReference type="GO" id="GO:0005694">
    <property type="term" value="C:chromosome"/>
    <property type="evidence" value="ECO:0007669"/>
    <property type="project" value="TreeGrafter"/>
</dbReference>
<keyword evidence="8" id="KW-0413">Isomerase</keyword>
<dbReference type="Pfam" id="PF16124">
    <property type="entry name" value="RecQ_Zn_bind"/>
    <property type="match status" value="1"/>
</dbReference>
<comment type="caution">
    <text evidence="16">The sequence shown here is derived from an EMBL/GenBank/DDBJ whole genome shotgun (WGS) entry which is preliminary data.</text>
</comment>
<feature type="domain" description="Helicase C-terminal" evidence="15">
    <location>
        <begin position="328"/>
        <end position="475"/>
    </location>
</feature>
<dbReference type="PROSITE" id="PS51192">
    <property type="entry name" value="HELICASE_ATP_BIND_1"/>
    <property type="match status" value="1"/>
</dbReference>
<dbReference type="Pfam" id="PF00271">
    <property type="entry name" value="Helicase_C"/>
    <property type="match status" value="1"/>
</dbReference>
<dbReference type="OrthoDB" id="10261556at2759"/>
<dbReference type="GO" id="GO:0003677">
    <property type="term" value="F:DNA binding"/>
    <property type="evidence" value="ECO:0007669"/>
    <property type="project" value="UniProtKB-KW"/>
</dbReference>
<dbReference type="EMBL" id="LGAV01000002">
    <property type="protein sequence ID" value="KOS15608.1"/>
    <property type="molecule type" value="Genomic_DNA"/>
</dbReference>
<comment type="similarity">
    <text evidence="1 11">Belongs to the helicase family. RecQ subfamily.</text>
</comment>
<sequence>MTSRVSRSKEAEDDVDVVGVFRKTDLAPPELQRVQKIDAELALIEEQLVDLRKRKSQLQKERAAIFAEQQEIQQVNTKRVDYIHERFPWSKELLRKAQEVFGIQSFRMCQEGVCNAVLDQRDVMVIMPTGAGKSLCYQLPAMLCDAMVLVISPLIALMTDQVFHLRERGISCALLSSSVPTDETQSILHQVRDGVDAPKLLYVTPERVAKSKSLLAALQKAYEAGRLGRIVVDEAHCCSTMGHDYRPDYNKLSICRKLFPNTPIMGLTATLGRQALRDVLHILGLRGVTEPTSGVPHRTVYFRAPLHRPNLRYQVKARPSGSVDMHSMLAAYILEHHRDKSGIVYCLSRKDTHTIAEALQHISHGQIRTGVYHSDLDEQEKHHVHTQWRTGGIAVVCATIAFGMGIDKGDVRFVLHACIPKSLDGYYQETGRAGRDGQQADCVLFYRPADLSRVSAMTASDVGGQEKLYAMLDYAQSPECRRVLFGRYFDEPAIEPCGTCDNCERGPPAAQQVDMTWPAWQIVHAAHEMDVNGGRTTLTALADVVRGLQQAQYKVADHRGRSSSAKMALDLDAMGGRVSLSREDCERVIVQLLLQSYLSESFQATAYTVNVYIRPGARAQQLLQYTRPQAETLQGVIHVVPFPSVTKRGAKRVKTQRSSSGYTEDIEPITIE</sequence>
<comment type="catalytic activity">
    <reaction evidence="11">
        <text>ATP + H2O = ADP + phosphate + H(+)</text>
        <dbReference type="Rhea" id="RHEA:13065"/>
        <dbReference type="ChEBI" id="CHEBI:15377"/>
        <dbReference type="ChEBI" id="CHEBI:15378"/>
        <dbReference type="ChEBI" id="CHEBI:30616"/>
        <dbReference type="ChEBI" id="CHEBI:43474"/>
        <dbReference type="ChEBI" id="CHEBI:456216"/>
    </reaction>
</comment>
<keyword evidence="2" id="KW-0479">Metal-binding</keyword>
<dbReference type="GO" id="GO:0000724">
    <property type="term" value="P:double-strand break repair via homologous recombination"/>
    <property type="evidence" value="ECO:0007669"/>
    <property type="project" value="TreeGrafter"/>
</dbReference>
<keyword evidence="7" id="KW-0238">DNA-binding</keyword>
<dbReference type="GO" id="GO:0016887">
    <property type="term" value="F:ATP hydrolysis activity"/>
    <property type="evidence" value="ECO:0007669"/>
    <property type="project" value="RHEA"/>
</dbReference>
<dbReference type="GO" id="GO:0005524">
    <property type="term" value="F:ATP binding"/>
    <property type="evidence" value="ECO:0007669"/>
    <property type="project" value="UniProtKB-KW"/>
</dbReference>